<name>A0A914W592_9BILA</name>
<comment type="similarity">
    <text evidence="2 7">Belongs to the tetraspanin (TM4SF) family.</text>
</comment>
<dbReference type="PANTHER" id="PTHR19282">
    <property type="entry name" value="TETRASPANIN"/>
    <property type="match status" value="1"/>
</dbReference>
<organism evidence="8 9">
    <name type="scientific">Plectus sambesii</name>
    <dbReference type="NCBI Taxonomy" id="2011161"/>
    <lineage>
        <taxon>Eukaryota</taxon>
        <taxon>Metazoa</taxon>
        <taxon>Ecdysozoa</taxon>
        <taxon>Nematoda</taxon>
        <taxon>Chromadorea</taxon>
        <taxon>Plectida</taxon>
        <taxon>Plectina</taxon>
        <taxon>Plectoidea</taxon>
        <taxon>Plectidae</taxon>
        <taxon>Plectus</taxon>
    </lineage>
</organism>
<protein>
    <recommendedName>
        <fullName evidence="7">Tetraspanin</fullName>
    </recommendedName>
</protein>
<feature type="disulfide bond" evidence="6">
    <location>
        <begin position="153"/>
        <end position="181"/>
    </location>
</feature>
<sequence>MVYGCGNNVVKLVLVIVNFLLCALGAVIFGVSLWAHLDKDFVGQLNELIDKAHLEGDVTKFEKYQTSLWVLMVVGGFLFFVGFFGCCGAACESVFILSLFFIVVLVLVVIEIFAIVFALVSKEQFKHDVTEVIKQAYHSSPEQFKPLQDAFQCCGADGTPKAGPEGEAAATCPPGTEGKGCIDAVWDTVLKAEIVVILIAIIIVLVQLVALTFSCVLCRAFRETRGYTHYN</sequence>
<feature type="transmembrane region" description="Helical" evidence="7">
    <location>
        <begin position="12"/>
        <end position="35"/>
    </location>
</feature>
<proteinExistence type="inferred from homology"/>
<dbReference type="Pfam" id="PF00335">
    <property type="entry name" value="Tetraspanin"/>
    <property type="match status" value="1"/>
</dbReference>
<keyword evidence="4 7" id="KW-1133">Transmembrane helix</keyword>
<evidence type="ECO:0000313" key="8">
    <source>
        <dbReference type="Proteomes" id="UP000887566"/>
    </source>
</evidence>
<comment type="subcellular location">
    <subcellularLocation>
        <location evidence="1 7">Membrane</location>
        <topology evidence="1 7">Multi-pass membrane protein</topology>
    </subcellularLocation>
</comment>
<evidence type="ECO:0000256" key="3">
    <source>
        <dbReference type="ARBA" id="ARBA00022692"/>
    </source>
</evidence>
<dbReference type="GO" id="GO:0005886">
    <property type="term" value="C:plasma membrane"/>
    <property type="evidence" value="ECO:0007669"/>
    <property type="project" value="TreeGrafter"/>
</dbReference>
<feature type="transmembrane region" description="Helical" evidence="7">
    <location>
        <begin position="68"/>
        <end position="87"/>
    </location>
</feature>
<feature type="disulfide bond" evidence="6">
    <location>
        <begin position="154"/>
        <end position="172"/>
    </location>
</feature>
<dbReference type="InterPro" id="IPR008952">
    <property type="entry name" value="Tetraspanin_EC2_sf"/>
</dbReference>
<feature type="transmembrane region" description="Helical" evidence="7">
    <location>
        <begin position="194"/>
        <end position="218"/>
    </location>
</feature>
<accession>A0A914W592</accession>
<dbReference type="PRINTS" id="PR00259">
    <property type="entry name" value="TMFOUR"/>
</dbReference>
<keyword evidence="5 7" id="KW-0472">Membrane</keyword>
<evidence type="ECO:0000256" key="4">
    <source>
        <dbReference type="ARBA" id="ARBA00022989"/>
    </source>
</evidence>
<dbReference type="PANTHER" id="PTHR19282:SF530">
    <property type="entry name" value="TETRASPANIN"/>
    <property type="match status" value="1"/>
</dbReference>
<evidence type="ECO:0000256" key="7">
    <source>
        <dbReference type="RuleBase" id="RU361218"/>
    </source>
</evidence>
<dbReference type="InterPro" id="IPR018503">
    <property type="entry name" value="Tetraspanin_CS"/>
</dbReference>
<evidence type="ECO:0000256" key="1">
    <source>
        <dbReference type="ARBA" id="ARBA00004141"/>
    </source>
</evidence>
<dbReference type="Proteomes" id="UP000887566">
    <property type="component" value="Unplaced"/>
</dbReference>
<evidence type="ECO:0000256" key="5">
    <source>
        <dbReference type="ARBA" id="ARBA00023136"/>
    </source>
</evidence>
<dbReference type="SUPFAM" id="SSF48652">
    <property type="entry name" value="Tetraspanin"/>
    <property type="match status" value="1"/>
</dbReference>
<evidence type="ECO:0000256" key="2">
    <source>
        <dbReference type="ARBA" id="ARBA00006840"/>
    </source>
</evidence>
<dbReference type="InterPro" id="IPR000301">
    <property type="entry name" value="Tetraspanin_animals"/>
</dbReference>
<keyword evidence="3 7" id="KW-0812">Transmembrane</keyword>
<keyword evidence="6" id="KW-1015">Disulfide bond</keyword>
<dbReference type="PROSITE" id="PS00421">
    <property type="entry name" value="TM4_1"/>
    <property type="match status" value="1"/>
</dbReference>
<keyword evidence="8" id="KW-1185">Reference proteome</keyword>
<evidence type="ECO:0000256" key="6">
    <source>
        <dbReference type="PIRSR" id="PIRSR002419-1"/>
    </source>
</evidence>
<dbReference type="WBParaSite" id="PSAMB.scaffold3280size18948.g20943.t1">
    <property type="protein sequence ID" value="PSAMB.scaffold3280size18948.g20943.t1"/>
    <property type="gene ID" value="PSAMB.scaffold3280size18948.g20943"/>
</dbReference>
<dbReference type="PIRSF" id="PIRSF002419">
    <property type="entry name" value="Tetraspanin"/>
    <property type="match status" value="1"/>
</dbReference>
<feature type="transmembrane region" description="Helical" evidence="7">
    <location>
        <begin position="94"/>
        <end position="120"/>
    </location>
</feature>
<reference evidence="9" key="1">
    <citation type="submission" date="2022-11" db="UniProtKB">
        <authorList>
            <consortium name="WormBaseParasite"/>
        </authorList>
    </citation>
    <scope>IDENTIFICATION</scope>
</reference>
<dbReference type="InterPro" id="IPR018499">
    <property type="entry name" value="Tetraspanin/Peripherin"/>
</dbReference>
<evidence type="ECO:0000313" key="9">
    <source>
        <dbReference type="WBParaSite" id="PSAMB.scaffold3280size18948.g20943.t1"/>
    </source>
</evidence>
<dbReference type="AlphaFoldDB" id="A0A914W592"/>